<dbReference type="Pfam" id="PF06862">
    <property type="entry name" value="Utp25_C"/>
    <property type="match status" value="1"/>
</dbReference>
<keyword evidence="6 7" id="KW-0687">Ribonucleoprotein</keyword>
<evidence type="ECO:0000256" key="5">
    <source>
        <dbReference type="ARBA" id="ARBA00023242"/>
    </source>
</evidence>
<accession>A0ABR1J1I3</accession>
<evidence type="ECO:0000259" key="10">
    <source>
        <dbReference type="Pfam" id="PF22916"/>
    </source>
</evidence>
<evidence type="ECO:0000256" key="8">
    <source>
        <dbReference type="SAM" id="MobiDB-lite"/>
    </source>
</evidence>
<dbReference type="InterPro" id="IPR053939">
    <property type="entry name" value="UTP25_C"/>
</dbReference>
<keyword evidence="5 7" id="KW-0539">Nucleus</keyword>
<dbReference type="Proteomes" id="UP001498398">
    <property type="component" value="Unassembled WGS sequence"/>
</dbReference>
<keyword evidence="7" id="KW-0690">Ribosome biogenesis</keyword>
<evidence type="ECO:0000313" key="11">
    <source>
        <dbReference type="EMBL" id="KAK7443522.1"/>
    </source>
</evidence>
<evidence type="ECO:0000313" key="12">
    <source>
        <dbReference type="Proteomes" id="UP001498398"/>
    </source>
</evidence>
<sequence length="634" mass="72713">MAADNNTTTRLLTLLNVSATKAGKRKWADYVPAEKLNKRKTKTVKTVSITEQADETPQISREDEDEMDVDEEAQETKEIEEDTVEDSTDPYELHFGCNPPCLSESSRNAVDSRRWKHFKSSKGKLGPAYESLPESAEPGPSKPSENILERIKKPFLERQAKLPKDQAELQNDVLSVLSNHQDLYIAPSPWETKKCLREAISLHVLNHVTKKRRRVLKNNERLAHAAKSGIEPPEDVQDQGFTRPSILILLPFRSSGLEWFKALTSHTPSPEFQIQNQSRFVAEYGLPPDAIDKLASAEPGTYPMDHVETFKGNVDDSFRVGIKLTRKSVKMFTEFYGCDIIMASPLGLRQSIQKEKNADYLSSIEILVIDQLDALTMQNWEHVKFVMEHLNKLPKESHDTDFSRTKPWYLDGHAEYLRQSVLLSAFETPETRALYNANLKNVAGKVRLDKRWSPVQVPEGIEQNFIRFECANPKDEVDKRFNYFTTQLLPSILKSAVQSSNTVIFIPSYFDFVRVHNYFRTLTGVTFTVLSEYSTNQDISRARQAFFTGNKSFLLMTERFHFYKRYKIRGIRNLVFYGPPDHPQFYTELLSYPFLDEGVDSEDVSCRVLYSRYDWFRLERIAGTEAGVGLVKGS</sequence>
<feature type="compositionally biased region" description="Acidic residues" evidence="8">
    <location>
        <begin position="62"/>
        <end position="89"/>
    </location>
</feature>
<comment type="caution">
    <text evidence="11">The sequence shown here is derived from an EMBL/GenBank/DDBJ whole genome shotgun (WGS) entry which is preliminary data.</text>
</comment>
<comment type="subcellular location">
    <subcellularLocation>
        <location evidence="2 7">Nucleus</location>
        <location evidence="2 7">Nucleolus</location>
    </subcellularLocation>
</comment>
<feature type="domain" description="UTP25 C-terminal" evidence="9">
    <location>
        <begin position="457"/>
        <end position="632"/>
    </location>
</feature>
<reference evidence="11 12" key="1">
    <citation type="submission" date="2024-01" db="EMBL/GenBank/DDBJ databases">
        <title>A draft genome for the cacao thread blight pathogen Marasmiellus scandens.</title>
        <authorList>
            <person name="Baruah I.K."/>
            <person name="Leung J."/>
            <person name="Bukari Y."/>
            <person name="Amoako-Attah I."/>
            <person name="Meinhardt L.W."/>
            <person name="Bailey B.A."/>
            <person name="Cohen S.P."/>
        </authorList>
    </citation>
    <scope>NUCLEOTIDE SEQUENCE [LARGE SCALE GENOMIC DNA]</scope>
    <source>
        <strain evidence="11 12">GH-19</strain>
    </source>
</reference>
<dbReference type="PANTHER" id="PTHR12933">
    <property type="entry name" value="ORF PROTEIN-RELATED"/>
    <property type="match status" value="1"/>
</dbReference>
<evidence type="ECO:0000256" key="6">
    <source>
        <dbReference type="ARBA" id="ARBA00023274"/>
    </source>
</evidence>
<gene>
    <name evidence="11" type="primary">UTP25</name>
    <name evidence="11" type="ORF">VKT23_015695</name>
</gene>
<evidence type="ECO:0000259" key="9">
    <source>
        <dbReference type="Pfam" id="PF06862"/>
    </source>
</evidence>
<dbReference type="InterPro" id="IPR010678">
    <property type="entry name" value="UTP25"/>
</dbReference>
<protein>
    <recommendedName>
        <fullName evidence="4 7">U3 small nucleolar RNA-associated protein 25</fullName>
        <shortName evidence="7">U3 snoRNA-associated protein 25</shortName>
    </recommendedName>
</protein>
<dbReference type="Pfam" id="PF22916">
    <property type="entry name" value="UTP25_NTPase-like"/>
    <property type="match status" value="1"/>
</dbReference>
<comment type="subunit">
    <text evidence="7">Component of the ribosomal small subunit (SSU) processome composed of at least 40 protein subunits and snoRNA U3.</text>
</comment>
<evidence type="ECO:0000256" key="3">
    <source>
        <dbReference type="ARBA" id="ARBA00009223"/>
    </source>
</evidence>
<dbReference type="InterPro" id="IPR027417">
    <property type="entry name" value="P-loop_NTPase"/>
</dbReference>
<evidence type="ECO:0000256" key="4">
    <source>
        <dbReference type="ARBA" id="ARBA00015422"/>
    </source>
</evidence>
<dbReference type="InterPro" id="IPR053940">
    <property type="entry name" value="UTP25_NTPase-like"/>
</dbReference>
<keyword evidence="12" id="KW-1185">Reference proteome</keyword>
<feature type="compositionally biased region" description="Polar residues" evidence="8">
    <location>
        <begin position="44"/>
        <end position="59"/>
    </location>
</feature>
<organism evidence="11 12">
    <name type="scientific">Marasmiellus scandens</name>
    <dbReference type="NCBI Taxonomy" id="2682957"/>
    <lineage>
        <taxon>Eukaryota</taxon>
        <taxon>Fungi</taxon>
        <taxon>Dikarya</taxon>
        <taxon>Basidiomycota</taxon>
        <taxon>Agaricomycotina</taxon>
        <taxon>Agaricomycetes</taxon>
        <taxon>Agaricomycetidae</taxon>
        <taxon>Agaricales</taxon>
        <taxon>Marasmiineae</taxon>
        <taxon>Omphalotaceae</taxon>
        <taxon>Marasmiellus</taxon>
    </lineage>
</organism>
<feature type="region of interest" description="Disordered" evidence="8">
    <location>
        <begin position="44"/>
        <end position="92"/>
    </location>
</feature>
<feature type="domain" description="UTP25 NTP hydrolase-like" evidence="10">
    <location>
        <begin position="181"/>
        <end position="446"/>
    </location>
</feature>
<comment type="function">
    <text evidence="1 7">DEAD-box RNA helicase-like protein required for pre-18S rRNA processing, specifically at sites A0, A1, and A2.</text>
</comment>
<name>A0ABR1J1I3_9AGAR</name>
<evidence type="ECO:0000256" key="2">
    <source>
        <dbReference type="ARBA" id="ARBA00004604"/>
    </source>
</evidence>
<dbReference type="Gene3D" id="3.40.50.300">
    <property type="entry name" value="P-loop containing nucleotide triphosphate hydrolases"/>
    <property type="match status" value="1"/>
</dbReference>
<evidence type="ECO:0000256" key="7">
    <source>
        <dbReference type="RuleBase" id="RU365070"/>
    </source>
</evidence>
<evidence type="ECO:0000256" key="1">
    <source>
        <dbReference type="ARBA" id="ARBA00002883"/>
    </source>
</evidence>
<proteinExistence type="inferred from homology"/>
<feature type="region of interest" description="Disordered" evidence="8">
    <location>
        <begin position="121"/>
        <end position="145"/>
    </location>
</feature>
<comment type="similarity">
    <text evidence="3 7">Belongs to the UTP25 family.</text>
</comment>
<dbReference type="PANTHER" id="PTHR12933:SF0">
    <property type="entry name" value="U3 SMALL NUCLEOLAR RNA-ASSOCIATED PROTEIN 25 HOMOLOG"/>
    <property type="match status" value="1"/>
</dbReference>
<dbReference type="EMBL" id="JBANRG010000054">
    <property type="protein sequence ID" value="KAK7443522.1"/>
    <property type="molecule type" value="Genomic_DNA"/>
</dbReference>
<keyword evidence="7" id="KW-0698">rRNA processing</keyword>